<protein>
    <submittedName>
        <fullName evidence="1">Uncharacterized protein</fullName>
    </submittedName>
</protein>
<evidence type="ECO:0000313" key="1">
    <source>
        <dbReference type="EMBL" id="CAH1600890.1"/>
    </source>
</evidence>
<gene>
    <name evidence="1" type="ORF">THF1A12_440027</name>
</gene>
<accession>A0AAU9QT27</accession>
<dbReference type="Proteomes" id="UP001295462">
    <property type="component" value="Unassembled WGS sequence"/>
</dbReference>
<name>A0AAU9QT27_9VIBR</name>
<organism evidence="1 2">
    <name type="scientific">Vibrio jasicida</name>
    <dbReference type="NCBI Taxonomy" id="766224"/>
    <lineage>
        <taxon>Bacteria</taxon>
        <taxon>Pseudomonadati</taxon>
        <taxon>Pseudomonadota</taxon>
        <taxon>Gammaproteobacteria</taxon>
        <taxon>Vibrionales</taxon>
        <taxon>Vibrionaceae</taxon>
        <taxon>Vibrio</taxon>
    </lineage>
</organism>
<proteinExistence type="predicted"/>
<evidence type="ECO:0000313" key="2">
    <source>
        <dbReference type="Proteomes" id="UP001295462"/>
    </source>
</evidence>
<dbReference type="EMBL" id="CAKMUD010000099">
    <property type="protein sequence ID" value="CAH1600890.1"/>
    <property type="molecule type" value="Genomic_DNA"/>
</dbReference>
<reference evidence="1" key="1">
    <citation type="submission" date="2022-01" db="EMBL/GenBank/DDBJ databases">
        <authorList>
            <person name="Lagorce A."/>
        </authorList>
    </citation>
    <scope>NUCLEOTIDE SEQUENCE</scope>
    <source>
        <strain evidence="1">Th15_F1_A12</strain>
    </source>
</reference>
<sequence length="45" mass="5158">MTKPFCFYEDGLFPSNRGNASLLKSDVFVGIELKEVEVYVDWICP</sequence>
<comment type="caution">
    <text evidence="1">The sequence shown here is derived from an EMBL/GenBank/DDBJ whole genome shotgun (WGS) entry which is preliminary data.</text>
</comment>
<dbReference type="AlphaFoldDB" id="A0AAU9QT27"/>